<keyword evidence="1" id="KW-0472">Membrane</keyword>
<evidence type="ECO:0000313" key="4">
    <source>
        <dbReference type="Proteomes" id="UP000781958"/>
    </source>
</evidence>
<feature type="transmembrane region" description="Helical" evidence="1">
    <location>
        <begin position="222"/>
        <end position="239"/>
    </location>
</feature>
<dbReference type="Proteomes" id="UP000781958">
    <property type="component" value="Unassembled WGS sequence"/>
</dbReference>
<feature type="transmembrane region" description="Helical" evidence="1">
    <location>
        <begin position="195"/>
        <end position="213"/>
    </location>
</feature>
<protein>
    <recommendedName>
        <fullName evidence="2">Potassium channel domain-containing protein</fullName>
    </recommendedName>
</protein>
<name>A0ABS4SK77_9PROT</name>
<gene>
    <name evidence="3" type="ORF">J2851_002745</name>
</gene>
<dbReference type="SUPFAM" id="SSF81324">
    <property type="entry name" value="Voltage-gated potassium channels"/>
    <property type="match status" value="1"/>
</dbReference>
<keyword evidence="1" id="KW-1133">Transmembrane helix</keyword>
<dbReference type="InterPro" id="IPR051082">
    <property type="entry name" value="Pentapeptide-BTB/POZ_domain"/>
</dbReference>
<feature type="domain" description="Potassium channel" evidence="2">
    <location>
        <begin position="201"/>
        <end position="275"/>
    </location>
</feature>
<proteinExistence type="predicted"/>
<dbReference type="Pfam" id="PF00805">
    <property type="entry name" value="Pentapeptide"/>
    <property type="match status" value="1"/>
</dbReference>
<dbReference type="PANTHER" id="PTHR14136">
    <property type="entry name" value="BTB_POZ DOMAIN-CONTAINING PROTEIN KCTD9"/>
    <property type="match status" value="1"/>
</dbReference>
<organism evidence="3 4">
    <name type="scientific">Azospirillum rugosum</name>
    <dbReference type="NCBI Taxonomy" id="416170"/>
    <lineage>
        <taxon>Bacteria</taxon>
        <taxon>Pseudomonadati</taxon>
        <taxon>Pseudomonadota</taxon>
        <taxon>Alphaproteobacteria</taxon>
        <taxon>Rhodospirillales</taxon>
        <taxon>Azospirillaceae</taxon>
        <taxon>Azospirillum</taxon>
    </lineage>
</organism>
<dbReference type="Pfam" id="PF07885">
    <property type="entry name" value="Ion_trans_2"/>
    <property type="match status" value="1"/>
</dbReference>
<dbReference type="Gene3D" id="1.10.287.70">
    <property type="match status" value="1"/>
</dbReference>
<evidence type="ECO:0000256" key="1">
    <source>
        <dbReference type="SAM" id="Phobius"/>
    </source>
</evidence>
<comment type="caution">
    <text evidence="3">The sequence shown here is derived from an EMBL/GenBank/DDBJ whole genome shotgun (WGS) entry which is preliminary data.</text>
</comment>
<dbReference type="PANTHER" id="PTHR14136:SF17">
    <property type="entry name" value="BTB_POZ DOMAIN-CONTAINING PROTEIN KCTD9"/>
    <property type="match status" value="1"/>
</dbReference>
<dbReference type="Gene3D" id="2.160.20.80">
    <property type="entry name" value="E3 ubiquitin-protein ligase SopA"/>
    <property type="match status" value="1"/>
</dbReference>
<keyword evidence="4" id="KW-1185">Reference proteome</keyword>
<dbReference type="EMBL" id="JAGINP010000009">
    <property type="protein sequence ID" value="MBP2292963.1"/>
    <property type="molecule type" value="Genomic_DNA"/>
</dbReference>
<accession>A0ABS4SK77</accession>
<evidence type="ECO:0000313" key="3">
    <source>
        <dbReference type="EMBL" id="MBP2292963.1"/>
    </source>
</evidence>
<dbReference type="SUPFAM" id="SSF141571">
    <property type="entry name" value="Pentapeptide repeat-like"/>
    <property type="match status" value="1"/>
</dbReference>
<reference evidence="3 4" key="1">
    <citation type="submission" date="2021-03" db="EMBL/GenBank/DDBJ databases">
        <title>Genomic Encyclopedia of Type Strains, Phase III (KMG-III): the genomes of soil and plant-associated and newly described type strains.</title>
        <authorList>
            <person name="Whitman W."/>
        </authorList>
    </citation>
    <scope>NUCLEOTIDE SEQUENCE [LARGE SCALE GENOMIC DNA]</scope>
    <source>
        <strain evidence="3 4">IMMIB AFH-6</strain>
    </source>
</reference>
<dbReference type="InterPro" id="IPR001646">
    <property type="entry name" value="5peptide_repeat"/>
</dbReference>
<keyword evidence="1" id="KW-0812">Transmembrane</keyword>
<sequence>MPTASLIIPAGVDVSADHADLDAHIRADKAALRQRWYSDEGKRILAAWRNSGYDRERLDSLVGRFYGKPDLRGVPLAGANLERADLRGIELYGADLSGANLTAAKLDDSHLSEADLRGTRLAWASMKDTFVDNVEFDTNTDFLGVPLYQINFNLAALLQEHARTQQRIAHLQRRHPWLAKWLWLTCDYGRSLRRWLVWVAGVIVLFGAAYSAMPGDLKEADTFFDCLYFSFVTFSTLGYGDISPITKLAKAVVILEVSIGYMMGGLLVAILAKRLLGD</sequence>
<dbReference type="InterPro" id="IPR013099">
    <property type="entry name" value="K_chnl_dom"/>
</dbReference>
<dbReference type="RefSeq" id="WP_209766834.1">
    <property type="nucleotide sequence ID" value="NZ_JAGINP010000009.1"/>
</dbReference>
<feature type="transmembrane region" description="Helical" evidence="1">
    <location>
        <begin position="251"/>
        <end position="272"/>
    </location>
</feature>
<evidence type="ECO:0000259" key="2">
    <source>
        <dbReference type="Pfam" id="PF07885"/>
    </source>
</evidence>